<dbReference type="SUPFAM" id="SSF69687">
    <property type="entry name" value="Integrin beta tail domain"/>
    <property type="match status" value="1"/>
</dbReference>
<evidence type="ECO:0000256" key="1">
    <source>
        <dbReference type="ARBA" id="ARBA00004251"/>
    </source>
</evidence>
<dbReference type="Pfam" id="PF00362">
    <property type="entry name" value="Integrin_beta"/>
    <property type="match status" value="1"/>
</dbReference>
<evidence type="ECO:0000259" key="22">
    <source>
        <dbReference type="SMART" id="SM01241"/>
    </source>
</evidence>
<dbReference type="OrthoDB" id="410592at2759"/>
<evidence type="ECO:0000256" key="18">
    <source>
        <dbReference type="RuleBase" id="RU000633"/>
    </source>
</evidence>
<dbReference type="PROSITE" id="PS52047">
    <property type="entry name" value="I_EGF_2"/>
    <property type="match status" value="1"/>
</dbReference>
<keyword evidence="15 17" id="KW-1015">Disulfide bond</keyword>
<evidence type="ECO:0000256" key="3">
    <source>
        <dbReference type="ARBA" id="ARBA00022475"/>
    </source>
</evidence>
<dbReference type="InterPro" id="IPR015812">
    <property type="entry name" value="Integrin_bsu"/>
</dbReference>
<keyword evidence="10" id="KW-0460">Magnesium</keyword>
<dbReference type="SUPFAM" id="SSF69179">
    <property type="entry name" value="Integrin domains"/>
    <property type="match status" value="1"/>
</dbReference>
<dbReference type="InterPro" id="IPR040622">
    <property type="entry name" value="EGF_integrin_1"/>
</dbReference>
<keyword evidence="13 18" id="KW-0401">Integrin</keyword>
<evidence type="ECO:0000256" key="5">
    <source>
        <dbReference type="ARBA" id="ARBA00022692"/>
    </source>
</evidence>
<feature type="disulfide bond" evidence="17">
    <location>
        <begin position="421"/>
        <end position="666"/>
    </location>
</feature>
<dbReference type="Gene3D" id="2.10.25.10">
    <property type="entry name" value="Laminin"/>
    <property type="match status" value="4"/>
</dbReference>
<feature type="disulfide bond" evidence="17">
    <location>
        <begin position="576"/>
        <end position="583"/>
    </location>
</feature>
<keyword evidence="11 18" id="KW-0130">Cell adhesion</keyword>
<evidence type="ECO:0000256" key="2">
    <source>
        <dbReference type="ARBA" id="ARBA00007449"/>
    </source>
</evidence>
<dbReference type="InterPro" id="IPR057243">
    <property type="entry name" value="Integrin_I-EGF_CS"/>
</dbReference>
<feature type="disulfide bond" evidence="17">
    <location>
        <begin position="466"/>
        <end position="478"/>
    </location>
</feature>
<feature type="disulfide bond" evidence="17">
    <location>
        <begin position="538"/>
        <end position="543"/>
    </location>
</feature>
<dbReference type="GO" id="GO:0016477">
    <property type="term" value="P:cell migration"/>
    <property type="evidence" value="ECO:0007669"/>
    <property type="project" value="TreeGrafter"/>
</dbReference>
<dbReference type="RefSeq" id="XP_055879003.1">
    <property type="nucleotide sequence ID" value="XM_056023028.1"/>
</dbReference>
<dbReference type="GO" id="GO:0046872">
    <property type="term" value="F:metal ion binding"/>
    <property type="evidence" value="ECO:0007669"/>
    <property type="project" value="UniProtKB-KW"/>
</dbReference>
<feature type="disulfide bond" evidence="17">
    <location>
        <begin position="560"/>
        <end position="592"/>
    </location>
</feature>
<dbReference type="InterPro" id="IPR036349">
    <property type="entry name" value="Integrin_bsu_tail_dom_sf"/>
</dbReference>
<dbReference type="GO" id="GO:0007160">
    <property type="term" value="P:cell-matrix adhesion"/>
    <property type="evidence" value="ECO:0007669"/>
    <property type="project" value="TreeGrafter"/>
</dbReference>
<evidence type="ECO:0000256" key="12">
    <source>
        <dbReference type="ARBA" id="ARBA00022989"/>
    </source>
</evidence>
<feature type="domain" description="Integrin beta subunit VWA" evidence="21">
    <location>
        <begin position="31"/>
        <end position="450"/>
    </location>
</feature>
<name>A0A9W2ZVT2_BIOGL</name>
<accession>A0A9W2ZVT2</accession>
<keyword evidence="14 19" id="KW-0472">Membrane</keyword>
<feature type="disulfide bond" evidence="17">
    <location>
        <begin position="193"/>
        <end position="198"/>
    </location>
</feature>
<evidence type="ECO:0000256" key="13">
    <source>
        <dbReference type="ARBA" id="ARBA00023037"/>
    </source>
</evidence>
<dbReference type="Pfam" id="PF18372">
    <property type="entry name" value="I-EGF_1"/>
    <property type="match status" value="1"/>
</dbReference>
<evidence type="ECO:0000256" key="11">
    <source>
        <dbReference type="ARBA" id="ARBA00022889"/>
    </source>
</evidence>
<dbReference type="SMART" id="SM01242">
    <property type="entry name" value="Integrin_B_tail"/>
    <property type="match status" value="1"/>
</dbReference>
<proteinExistence type="inferred from homology"/>
<feature type="disulfide bond" evidence="17">
    <location>
        <begin position="605"/>
        <end position="614"/>
    </location>
</feature>
<evidence type="ECO:0000256" key="6">
    <source>
        <dbReference type="ARBA" id="ARBA00022723"/>
    </source>
</evidence>
<dbReference type="Pfam" id="PF08725">
    <property type="entry name" value="Integrin_b_cyt"/>
    <property type="match status" value="1"/>
</dbReference>
<evidence type="ECO:0000256" key="8">
    <source>
        <dbReference type="ARBA" id="ARBA00022737"/>
    </source>
</evidence>
<feature type="disulfide bond" evidence="17">
    <location>
        <begin position="480"/>
        <end position="489"/>
    </location>
</feature>
<gene>
    <name evidence="25 26" type="primary">LOC106075755</name>
</gene>
<dbReference type="SMART" id="SM01241">
    <property type="entry name" value="Integrin_b_cyt"/>
    <property type="match status" value="1"/>
</dbReference>
<evidence type="ECO:0000256" key="20">
    <source>
        <dbReference type="SAM" id="SignalP"/>
    </source>
</evidence>
<evidence type="ECO:0000313" key="26">
    <source>
        <dbReference type="RefSeq" id="XP_055879003.1"/>
    </source>
</evidence>
<feature type="domain" description="Integrin beta subunit cytoplasmic" evidence="22">
    <location>
        <begin position="726"/>
        <end position="772"/>
    </location>
</feature>
<feature type="disulfide bond" evidence="17">
    <location>
        <begin position="520"/>
        <end position="525"/>
    </location>
</feature>
<dbReference type="PROSITE" id="PS00243">
    <property type="entry name" value="I_EGF_1"/>
    <property type="match status" value="1"/>
</dbReference>
<feature type="disulfide bond" evidence="17">
    <location>
        <begin position="600"/>
        <end position="644"/>
    </location>
</feature>
<evidence type="ECO:0000256" key="4">
    <source>
        <dbReference type="ARBA" id="ARBA00022536"/>
    </source>
</evidence>
<dbReference type="Gene3D" id="1.20.5.100">
    <property type="entry name" value="Cytochrome c1, transmembrane anchor, C-terminal"/>
    <property type="match status" value="1"/>
</dbReference>
<sequence length="778" mass="85865">MGVSMVYCGILISVMVVFKVSRSQDECKGSTCRDCIRFASDCAWCSQKSFNGTRCQKKNNLKVICQVDQIQFPNSLSSPIEQVNVRDGNSKENPIQVTPQKVAMKLRLRDTYSNNKITMYFRAANNFPVDLYFLFDNSKSMQPYITDLAQLAGNIGKSIGNISSNYTFGYGVFQDKVVLPFTDTTPAKLLNPCANEICSPPFEFQHILSMTKNLTQFTHVVNTTKISGNLDHPEGSLDAIMQAITCKEDIGWRNGSRKLLILATNDRFHLAGDGRLAGIVAPNDGACHLDSEKKYSKELTQDYPSISQIRETVIKNEVHIVFAVKDQREIFKELEKLVPNSVVESLADSKDSSQSMEKIIERKYREMVSKVEMKHNNIPGVTVSIKATSDICDAKGTNVCKAKQLIGETISFEVDISISDCSTKARTLTIFPESMRQDSLTVIIEALCDCDCEVKNNTWETASDLCNGGNGSLVCGLCECNQNYFGQNCECTSTNLDSGQTQCNRAGENSTKVCSGVGECECGKCICKDGYSGTFCECNDQACGLFQRQVCGGVRGQCDCGECKCAKGYTGSTCQCSVYNDTCKSPTTGQVCSDQGICECDTCVCKKGYTGKYCENCFLCGDNICDNNQYRQCAQCHFDKKTTCDEDCPSVEIVDSLKSYQVSSPCSIKQEDGCFLSFYVISSETNVTIIVQKTKTCSEPVDILPIVAAVVGGVVAIGLLLLLLWKILTSIFDKIEYARFQEDLKQCKWAKQENPVYKGATTTYKNPMMDSTEPLDGK</sequence>
<evidence type="ECO:0000313" key="24">
    <source>
        <dbReference type="Proteomes" id="UP001165740"/>
    </source>
</evidence>
<feature type="disulfide bond" evidence="17">
    <location>
        <begin position="598"/>
        <end position="603"/>
    </location>
</feature>
<dbReference type="InterPro" id="IPR012896">
    <property type="entry name" value="Integrin_bsu_tail"/>
</dbReference>
<feature type="disulfide bond" evidence="17">
    <location>
        <begin position="45"/>
        <end position="55"/>
    </location>
</feature>
<feature type="chain" id="PRO_5044702684" description="Integrin beta" evidence="20">
    <location>
        <begin position="24"/>
        <end position="778"/>
    </location>
</feature>
<dbReference type="GO" id="GO:0005925">
    <property type="term" value="C:focal adhesion"/>
    <property type="evidence" value="ECO:0007669"/>
    <property type="project" value="TreeGrafter"/>
</dbReference>
<reference evidence="25 26" key="1">
    <citation type="submission" date="2025-04" db="UniProtKB">
        <authorList>
            <consortium name="RefSeq"/>
        </authorList>
    </citation>
    <scope>IDENTIFICATION</scope>
</reference>
<evidence type="ECO:0000256" key="7">
    <source>
        <dbReference type="ARBA" id="ARBA00022729"/>
    </source>
</evidence>
<keyword evidence="3" id="KW-1003">Cell membrane</keyword>
<keyword evidence="6" id="KW-0479">Metal-binding</keyword>
<keyword evidence="4" id="KW-0245">EGF-like domain</keyword>
<feature type="disulfide bond" evidence="17">
    <location>
        <begin position="625"/>
        <end position="636"/>
    </location>
</feature>
<keyword evidence="5 18" id="KW-0812">Transmembrane</keyword>
<keyword evidence="12 19" id="KW-1133">Transmembrane helix</keyword>
<keyword evidence="24" id="KW-1185">Reference proteome</keyword>
<dbReference type="Proteomes" id="UP001165740">
    <property type="component" value="Chromosome 1"/>
</dbReference>
<dbReference type="GO" id="GO:0005178">
    <property type="term" value="F:integrin binding"/>
    <property type="evidence" value="ECO:0007669"/>
    <property type="project" value="TreeGrafter"/>
</dbReference>
<evidence type="ECO:0000256" key="14">
    <source>
        <dbReference type="ARBA" id="ARBA00023136"/>
    </source>
</evidence>
<dbReference type="SUPFAM" id="SSF103575">
    <property type="entry name" value="Plexin repeat"/>
    <property type="match status" value="1"/>
</dbReference>
<dbReference type="Gene3D" id="3.40.50.410">
    <property type="entry name" value="von Willebrand factor, type A domain"/>
    <property type="match status" value="1"/>
</dbReference>
<dbReference type="FunFam" id="3.40.50.410:FF:000002">
    <property type="entry name" value="Integrin beta"/>
    <property type="match status" value="1"/>
</dbReference>
<feature type="disulfide bond" evidence="17">
    <location>
        <begin position="527"/>
        <end position="536"/>
    </location>
</feature>
<dbReference type="FunFam" id="2.10.25.10:FF:000036">
    <property type="entry name" value="Integrin beta"/>
    <property type="match status" value="1"/>
</dbReference>
<dbReference type="InterPro" id="IPR014836">
    <property type="entry name" value="Integrin_bsu_cyt_dom"/>
</dbReference>
<protein>
    <recommendedName>
        <fullName evidence="18">Integrin beta</fullName>
    </recommendedName>
</protein>
<evidence type="ECO:0000256" key="9">
    <source>
        <dbReference type="ARBA" id="ARBA00022837"/>
    </source>
</evidence>
<feature type="transmembrane region" description="Helical" evidence="19">
    <location>
        <begin position="703"/>
        <end position="725"/>
    </location>
</feature>
<feature type="disulfide bond" evidence="17">
    <location>
        <begin position="522"/>
        <end position="551"/>
    </location>
</feature>
<feature type="disulfide bond" evidence="17">
    <location>
        <begin position="558"/>
        <end position="563"/>
    </location>
</feature>
<dbReference type="AlphaFoldDB" id="A0A9W2ZVT2"/>
<dbReference type="Gene3D" id="2.60.40.1510">
    <property type="entry name" value="ntegrin, alpha v. Chain A, domain 3"/>
    <property type="match status" value="1"/>
</dbReference>
<comment type="similarity">
    <text evidence="2 18">Belongs to the integrin beta chain family.</text>
</comment>
<evidence type="ECO:0000256" key="17">
    <source>
        <dbReference type="PIRSR" id="PIRSR002512-1"/>
    </source>
</evidence>
<dbReference type="GO" id="GO:0007229">
    <property type="term" value="P:integrin-mediated signaling pathway"/>
    <property type="evidence" value="ECO:0007669"/>
    <property type="project" value="UniProtKB-KW"/>
</dbReference>
<evidence type="ECO:0000256" key="16">
    <source>
        <dbReference type="ARBA" id="ARBA00023180"/>
    </source>
</evidence>
<dbReference type="GO" id="GO:0098609">
    <property type="term" value="P:cell-cell adhesion"/>
    <property type="evidence" value="ECO:0007669"/>
    <property type="project" value="TreeGrafter"/>
</dbReference>
<feature type="disulfide bond" evidence="17">
    <location>
        <begin position="448"/>
        <end position="452"/>
    </location>
</feature>
<feature type="disulfide bond" evidence="17">
    <location>
        <begin position="648"/>
        <end position="674"/>
    </location>
</feature>
<keyword evidence="9" id="KW-0106">Calcium</keyword>
<feature type="disulfide bond" evidence="17">
    <location>
        <begin position="475"/>
        <end position="514"/>
    </location>
</feature>
<dbReference type="PIRSF" id="PIRSF002512">
    <property type="entry name" value="Integrin_B"/>
    <property type="match status" value="1"/>
</dbReference>
<organism evidence="24 26">
    <name type="scientific">Biomphalaria glabrata</name>
    <name type="common">Bloodfluke planorb</name>
    <name type="synonym">Freshwater snail</name>
    <dbReference type="NCBI Taxonomy" id="6526"/>
    <lineage>
        <taxon>Eukaryota</taxon>
        <taxon>Metazoa</taxon>
        <taxon>Spiralia</taxon>
        <taxon>Lophotrochozoa</taxon>
        <taxon>Mollusca</taxon>
        <taxon>Gastropoda</taxon>
        <taxon>Heterobranchia</taxon>
        <taxon>Euthyneura</taxon>
        <taxon>Panpulmonata</taxon>
        <taxon>Hygrophila</taxon>
        <taxon>Lymnaeoidea</taxon>
        <taxon>Planorbidae</taxon>
        <taxon>Biomphalaria</taxon>
    </lineage>
</organism>
<evidence type="ECO:0000256" key="15">
    <source>
        <dbReference type="ARBA" id="ARBA00023157"/>
    </source>
</evidence>
<dbReference type="OMA" id="CECECAK"/>
<dbReference type="RefSeq" id="XP_055878996.1">
    <property type="nucleotide sequence ID" value="XM_056023021.1"/>
</dbReference>
<keyword evidence="7 20" id="KW-0732">Signal</keyword>
<evidence type="ECO:0000259" key="23">
    <source>
        <dbReference type="SMART" id="SM01242"/>
    </source>
</evidence>
<feature type="disulfide bond" evidence="17">
    <location>
        <begin position="633"/>
        <end position="697"/>
    </location>
</feature>
<evidence type="ECO:0000256" key="10">
    <source>
        <dbReference type="ARBA" id="ARBA00022842"/>
    </source>
</evidence>
<dbReference type="Pfam" id="PF07974">
    <property type="entry name" value="EGF_2"/>
    <property type="match status" value="1"/>
</dbReference>
<dbReference type="GO" id="GO:0033627">
    <property type="term" value="P:cell adhesion mediated by integrin"/>
    <property type="evidence" value="ECO:0007669"/>
    <property type="project" value="TreeGrafter"/>
</dbReference>
<evidence type="ECO:0000313" key="25">
    <source>
        <dbReference type="RefSeq" id="XP_055878996.1"/>
    </source>
</evidence>
<dbReference type="SMART" id="SM00187">
    <property type="entry name" value="INB"/>
    <property type="match status" value="1"/>
</dbReference>
<feature type="disulfide bond" evidence="17">
    <location>
        <begin position="35"/>
        <end position="65"/>
    </location>
</feature>
<dbReference type="GO" id="GO:0008305">
    <property type="term" value="C:integrin complex"/>
    <property type="evidence" value="ECO:0007669"/>
    <property type="project" value="TreeGrafter"/>
</dbReference>
<dbReference type="PRINTS" id="PR01186">
    <property type="entry name" value="INTEGRINB"/>
</dbReference>
<keyword evidence="8" id="KW-0677">Repeat</keyword>
<dbReference type="PANTHER" id="PTHR10082:SF60">
    <property type="entry name" value="INTEGRIN BETA-PS"/>
    <property type="match status" value="1"/>
</dbReference>
<feature type="disulfide bond" evidence="17">
    <location>
        <begin position="32"/>
        <end position="42"/>
    </location>
</feature>
<feature type="domain" description="Integrin beta subunit tail" evidence="23">
    <location>
        <begin position="628"/>
        <end position="702"/>
    </location>
</feature>
<dbReference type="InterPro" id="IPR032695">
    <property type="entry name" value="Integrin_dom_sf"/>
</dbReference>
<feature type="disulfide bond" evidence="17">
    <location>
        <begin position="565"/>
        <end position="574"/>
    </location>
</feature>
<evidence type="ECO:0000259" key="21">
    <source>
        <dbReference type="SMART" id="SM00187"/>
    </source>
</evidence>
<dbReference type="GO" id="GO:0009986">
    <property type="term" value="C:cell surface"/>
    <property type="evidence" value="ECO:0007669"/>
    <property type="project" value="TreeGrafter"/>
</dbReference>
<evidence type="ECO:0000256" key="19">
    <source>
        <dbReference type="SAM" id="Phobius"/>
    </source>
</evidence>
<feature type="disulfide bond" evidence="17">
    <location>
        <begin position="246"/>
        <end position="287"/>
    </location>
</feature>
<dbReference type="GeneID" id="106075755"/>
<feature type="signal peptide" evidence="20">
    <location>
        <begin position="1"/>
        <end position="23"/>
    </location>
</feature>
<comment type="subcellular location">
    <subcellularLocation>
        <location evidence="1 18">Cell membrane</location>
        <topology evidence="1 18">Single-pass type I membrane protein</topology>
    </subcellularLocation>
</comment>
<dbReference type="InterPro" id="IPR036465">
    <property type="entry name" value="vWFA_dom_sf"/>
</dbReference>
<dbReference type="InterPro" id="IPR013111">
    <property type="entry name" value="EGF_extracell"/>
</dbReference>
<dbReference type="PANTHER" id="PTHR10082">
    <property type="entry name" value="INTEGRIN BETA SUBUNIT"/>
    <property type="match status" value="1"/>
</dbReference>
<dbReference type="InterPro" id="IPR002369">
    <property type="entry name" value="Integrin_bsu_VWA"/>
</dbReference>
<dbReference type="SUPFAM" id="SSF53300">
    <property type="entry name" value="vWA-like"/>
    <property type="match status" value="1"/>
</dbReference>
<keyword evidence="16" id="KW-0325">Glycoprotein</keyword>